<dbReference type="Bgee" id="ENSELUG00000001234">
    <property type="expression patterns" value="Expressed in heart and 11 other cell types or tissues"/>
</dbReference>
<dbReference type="CDD" id="cd00928">
    <property type="entry name" value="Cyt_c_Oxidase_VIIa"/>
    <property type="match status" value="1"/>
</dbReference>
<reference evidence="14" key="1">
    <citation type="journal article" date="2014" name="PLoS ONE">
        <title>The genome and linkage map of the northern pike (Esox lucius): conserved synteny revealed between the salmonid sister group and the Neoteleostei.</title>
        <authorList>
            <person name="Rondeau E.B."/>
            <person name="Minkley D.R."/>
            <person name="Leong J.S."/>
            <person name="Messmer A.M."/>
            <person name="Jantzen J.R."/>
            <person name="von Schalburg K.R."/>
            <person name="Lemon C."/>
            <person name="Bird N.H."/>
            <person name="Koop B.F."/>
        </authorList>
    </citation>
    <scope>NUCLEOTIDE SEQUENCE</scope>
</reference>
<comment type="subcellular location">
    <subcellularLocation>
        <location evidence="1">Mitochondrion inner membrane</location>
        <topology evidence="1">Single-pass membrane protein</topology>
    </subcellularLocation>
</comment>
<keyword evidence="4 12" id="KW-0812">Transmembrane</keyword>
<comment type="similarity">
    <text evidence="3">Belongs to the cytochrome c oxidase VIIa family.</text>
</comment>
<dbReference type="Pfam" id="PF02238">
    <property type="entry name" value="COX7a"/>
    <property type="match status" value="1"/>
</dbReference>
<dbReference type="Proteomes" id="UP000265140">
    <property type="component" value="Chromosome 1"/>
</dbReference>
<dbReference type="AlphaFoldDB" id="A0A3P8Y309"/>
<keyword evidence="10 12" id="KW-0472">Membrane</keyword>
<dbReference type="InterPro" id="IPR036539">
    <property type="entry name" value="Cyt_c_oxidase_su7a_sf"/>
</dbReference>
<keyword evidence="8" id="KW-0560">Oxidoreductase</keyword>
<dbReference type="SUPFAM" id="SSF81419">
    <property type="entry name" value="Mitochondrial cytochrome c oxidase subunit VIIa"/>
    <property type="match status" value="1"/>
</dbReference>
<proteinExistence type="inferred from homology"/>
<keyword evidence="14" id="KW-1185">Reference proteome</keyword>
<reference evidence="13" key="4">
    <citation type="submission" date="2025-09" db="UniProtKB">
        <authorList>
            <consortium name="Ensembl"/>
        </authorList>
    </citation>
    <scope>IDENTIFICATION</scope>
</reference>
<evidence type="ECO:0000256" key="2">
    <source>
        <dbReference type="ARBA" id="ARBA00004673"/>
    </source>
</evidence>
<keyword evidence="9" id="KW-0496">Mitochondrion</keyword>
<comment type="pathway">
    <text evidence="2">Energy metabolism; oxidative phosphorylation.</text>
</comment>
<dbReference type="FunFam" id="4.10.91.10:FF:000001">
    <property type="entry name" value="Cytochrome c oxidase subunit 7A1, mitochondrial"/>
    <property type="match status" value="1"/>
</dbReference>
<dbReference type="InterPro" id="IPR003177">
    <property type="entry name" value="Cytc_oxidase_su7a_met"/>
</dbReference>
<organism evidence="13 14">
    <name type="scientific">Esox lucius</name>
    <name type="common">Northern pike</name>
    <dbReference type="NCBI Taxonomy" id="8010"/>
    <lineage>
        <taxon>Eukaryota</taxon>
        <taxon>Metazoa</taxon>
        <taxon>Chordata</taxon>
        <taxon>Craniata</taxon>
        <taxon>Vertebrata</taxon>
        <taxon>Euteleostomi</taxon>
        <taxon>Actinopterygii</taxon>
        <taxon>Neopterygii</taxon>
        <taxon>Teleostei</taxon>
        <taxon>Protacanthopterygii</taxon>
        <taxon>Esociformes</taxon>
        <taxon>Esocidae</taxon>
        <taxon>Esox</taxon>
    </lineage>
</organism>
<evidence type="ECO:0000256" key="12">
    <source>
        <dbReference type="SAM" id="Phobius"/>
    </source>
</evidence>
<evidence type="ECO:0000256" key="4">
    <source>
        <dbReference type="ARBA" id="ARBA00022692"/>
    </source>
</evidence>
<dbReference type="Ensembl" id="ENSELUT00000001135.3">
    <property type="protein sequence ID" value="ENSELUP00000011042.2"/>
    <property type="gene ID" value="ENSELUG00000001234.3"/>
</dbReference>
<reference evidence="13" key="3">
    <citation type="submission" date="2025-08" db="UniProtKB">
        <authorList>
            <consortium name="Ensembl"/>
        </authorList>
    </citation>
    <scope>IDENTIFICATION</scope>
</reference>
<evidence type="ECO:0000313" key="13">
    <source>
        <dbReference type="Ensembl" id="ENSELUP00000011042.2"/>
    </source>
</evidence>
<dbReference type="PANTHER" id="PTHR10510">
    <property type="entry name" value="CYTOCHROME C OXIDASE POLYPEPTIDE 7A"/>
    <property type="match status" value="1"/>
</dbReference>
<reference evidence="13" key="2">
    <citation type="submission" date="2020-02" db="EMBL/GenBank/DDBJ databases">
        <title>Esox lucius (northern pike) genome, fEsoLuc1, primary haplotype.</title>
        <authorList>
            <person name="Myers G."/>
            <person name="Karagic N."/>
            <person name="Meyer A."/>
            <person name="Pippel M."/>
            <person name="Reichard M."/>
            <person name="Winkler S."/>
            <person name="Tracey A."/>
            <person name="Sims Y."/>
            <person name="Howe K."/>
            <person name="Rhie A."/>
            <person name="Formenti G."/>
            <person name="Durbin R."/>
            <person name="Fedrigo O."/>
            <person name="Jarvis E.D."/>
        </authorList>
    </citation>
    <scope>NUCLEOTIDE SEQUENCE [LARGE SCALE GENOMIC DNA]</scope>
</reference>
<keyword evidence="6" id="KW-0809">Transit peptide</keyword>
<dbReference type="GO" id="GO:0097250">
    <property type="term" value="P:mitochondrial respirasome assembly"/>
    <property type="evidence" value="ECO:0007669"/>
    <property type="project" value="UniProtKB-ARBA"/>
</dbReference>
<dbReference type="GO" id="GO:0045277">
    <property type="term" value="C:respiratory chain complex IV"/>
    <property type="evidence" value="ECO:0007669"/>
    <property type="project" value="InterPro"/>
</dbReference>
<evidence type="ECO:0000256" key="11">
    <source>
        <dbReference type="ARBA" id="ARBA00040382"/>
    </source>
</evidence>
<sequence length="163" mass="18980">MKLRPKVMKNRVLHFTAGRVWTLLATILWLRFRNTAIFILCPCTCHGQARRKRFHTERKRQNESTTEQAFRCQYHILHQVKAQTQVVRKLPRLATRAFTTTARQMKNRVPEHQKLFQADNGLPVHIKGGTTDVVLYRITMTITLAGTGYSLFWLLCACQPTCK</sequence>
<dbReference type="GO" id="GO:0006123">
    <property type="term" value="P:mitochondrial electron transport, cytochrome c to oxygen"/>
    <property type="evidence" value="ECO:0007669"/>
    <property type="project" value="InterPro"/>
</dbReference>
<evidence type="ECO:0000313" key="14">
    <source>
        <dbReference type="Proteomes" id="UP000265140"/>
    </source>
</evidence>
<dbReference type="GeneTree" id="ENSGT00940000162305"/>
<name>A0A3P8Y309_ESOLU</name>
<evidence type="ECO:0000256" key="5">
    <source>
        <dbReference type="ARBA" id="ARBA00022792"/>
    </source>
</evidence>
<dbReference type="GO" id="GO:0002082">
    <property type="term" value="P:regulation of oxidative phosphorylation"/>
    <property type="evidence" value="ECO:0007669"/>
    <property type="project" value="UniProtKB-ARBA"/>
</dbReference>
<evidence type="ECO:0000256" key="7">
    <source>
        <dbReference type="ARBA" id="ARBA00022989"/>
    </source>
</evidence>
<evidence type="ECO:0000256" key="10">
    <source>
        <dbReference type="ARBA" id="ARBA00023136"/>
    </source>
</evidence>
<evidence type="ECO:0000256" key="1">
    <source>
        <dbReference type="ARBA" id="ARBA00004434"/>
    </source>
</evidence>
<dbReference type="Gene3D" id="4.10.91.10">
    <property type="entry name" value="Cytochrome c oxidase, subunit VIIa"/>
    <property type="match status" value="1"/>
</dbReference>
<keyword evidence="5" id="KW-0999">Mitochondrion inner membrane</keyword>
<gene>
    <name evidence="13" type="primary">TAFA5</name>
</gene>
<dbReference type="PANTHER" id="PTHR10510:SF5">
    <property type="entry name" value="CYTOCHROME C OXIDASE SUBUNIT 7A1, MITOCHONDRIAL"/>
    <property type="match status" value="1"/>
</dbReference>
<dbReference type="OMA" id="VYCLGWA"/>
<dbReference type="STRING" id="8010.ENSELUP00000011042"/>
<evidence type="ECO:0000256" key="8">
    <source>
        <dbReference type="ARBA" id="ARBA00023002"/>
    </source>
</evidence>
<accession>A0A3P8Y309</accession>
<evidence type="ECO:0000256" key="3">
    <source>
        <dbReference type="ARBA" id="ARBA00009331"/>
    </source>
</evidence>
<evidence type="ECO:0000256" key="9">
    <source>
        <dbReference type="ARBA" id="ARBA00023128"/>
    </source>
</evidence>
<dbReference type="GO" id="GO:0005743">
    <property type="term" value="C:mitochondrial inner membrane"/>
    <property type="evidence" value="ECO:0007669"/>
    <property type="project" value="UniProtKB-SubCell"/>
</dbReference>
<evidence type="ECO:0000256" key="6">
    <source>
        <dbReference type="ARBA" id="ARBA00022946"/>
    </source>
</evidence>
<dbReference type="InterPro" id="IPR039297">
    <property type="entry name" value="COX7a"/>
</dbReference>
<feature type="transmembrane region" description="Helical" evidence="12">
    <location>
        <begin position="12"/>
        <end position="32"/>
    </location>
</feature>
<protein>
    <recommendedName>
        <fullName evidence="11">Cytochrome c oxidase subunit 7A1, mitochondrial</fullName>
    </recommendedName>
</protein>
<dbReference type="GO" id="GO:0016491">
    <property type="term" value="F:oxidoreductase activity"/>
    <property type="evidence" value="ECO:0007669"/>
    <property type="project" value="UniProtKB-KW"/>
</dbReference>
<keyword evidence="7 12" id="KW-1133">Transmembrane helix</keyword>